<dbReference type="InterPro" id="IPR025164">
    <property type="entry name" value="Toastrack_DUF4097"/>
</dbReference>
<reference evidence="3" key="2">
    <citation type="submission" date="2024-06" db="EMBL/GenBank/DDBJ databases">
        <authorList>
            <person name="Petrova K.O."/>
            <person name="Toshchakov S.V."/>
            <person name="Boltjanskaja Y.V."/>
            <person name="Kevbrin V."/>
        </authorList>
    </citation>
    <scope>NUCLEOTIDE SEQUENCE</scope>
    <source>
        <strain evidence="3">Z-910T</strain>
    </source>
</reference>
<sequence length="335" mass="37573">MGVTEKQMILEMMEKGKISQKQADELLDALEKDNSQSQQSEKESSSKDEGEKSSFYDDGGAECNEGFSLFDNIKDVFGMTVNSSYKYEFYREFTHTFESSEIFVDLKTKKGDIFVQGWNKPHGLIQETVVVQGVKGKERAKEYVDKYHKLSLGKDFIKGNPKNKKRKISVCYNLFLPQDKVYKLDLSSTNDEILVENINTDLCDVSLVNGEFKINNIVANLLDISLVNGDGVAQGKFKNINVSTVNGDLVIKEEALLPGNADISTVNGDIKFYLPMSGEGVKVDMNSVNGSLEINHQNYVLKGKKLAFTKDYEVHGARRSYDINSVNGDLVFEEL</sequence>
<protein>
    <submittedName>
        <fullName evidence="3">DUF4097 family beta strand repeat-containing protein</fullName>
    </submittedName>
</protein>
<organism evidence="3">
    <name type="scientific">Proteinivorax tanatarense</name>
    <dbReference type="NCBI Taxonomy" id="1260629"/>
    <lineage>
        <taxon>Bacteria</taxon>
        <taxon>Bacillati</taxon>
        <taxon>Bacillota</taxon>
        <taxon>Clostridia</taxon>
        <taxon>Eubacteriales</taxon>
        <taxon>Proteinivoracaceae</taxon>
        <taxon>Proteinivorax</taxon>
    </lineage>
</organism>
<dbReference type="RefSeq" id="WP_350344167.1">
    <property type="nucleotide sequence ID" value="NZ_CP158367.1"/>
</dbReference>
<dbReference type="AlphaFoldDB" id="A0AAU7VMX4"/>
<reference evidence="3" key="1">
    <citation type="journal article" date="2013" name="Extremophiles">
        <title>Proteinivorax tanatarense gen. nov., sp. nov., an anaerobic, haloalkaliphilic, proteolytic bacterium isolated from a decaying algal bloom, and proposal of Proteinivoraceae fam. nov.</title>
        <authorList>
            <person name="Kevbrin V."/>
            <person name="Boltyanskaya Y."/>
            <person name="Zhilina T."/>
            <person name="Kolganova T."/>
            <person name="Lavrentjeva E."/>
            <person name="Kuznetsov B."/>
        </authorList>
    </citation>
    <scope>NUCLEOTIDE SEQUENCE</scope>
    <source>
        <strain evidence="3">Z-910T</strain>
    </source>
</reference>
<evidence type="ECO:0000259" key="2">
    <source>
        <dbReference type="Pfam" id="PF13349"/>
    </source>
</evidence>
<feature type="region of interest" description="Disordered" evidence="1">
    <location>
        <begin position="23"/>
        <end position="55"/>
    </location>
</feature>
<dbReference type="Pfam" id="PF13349">
    <property type="entry name" value="DUF4097"/>
    <property type="match status" value="1"/>
</dbReference>
<dbReference type="EMBL" id="CP158367">
    <property type="protein sequence ID" value="XBX75423.1"/>
    <property type="molecule type" value="Genomic_DNA"/>
</dbReference>
<evidence type="ECO:0000256" key="1">
    <source>
        <dbReference type="SAM" id="MobiDB-lite"/>
    </source>
</evidence>
<proteinExistence type="predicted"/>
<feature type="compositionally biased region" description="Basic and acidic residues" evidence="1">
    <location>
        <begin position="29"/>
        <end position="55"/>
    </location>
</feature>
<gene>
    <name evidence="3" type="ORF">PRVXT_000546</name>
</gene>
<accession>A0AAU7VMX4</accession>
<evidence type="ECO:0000313" key="3">
    <source>
        <dbReference type="EMBL" id="XBX75423.1"/>
    </source>
</evidence>
<name>A0AAU7VMX4_9FIRM</name>
<feature type="domain" description="DUF4097" evidence="2">
    <location>
        <begin position="184"/>
        <end position="330"/>
    </location>
</feature>